<dbReference type="GO" id="GO:0018576">
    <property type="term" value="F:catechol 1,2-dioxygenase activity"/>
    <property type="evidence" value="ECO:0007669"/>
    <property type="project" value="InterPro"/>
</dbReference>
<dbReference type="InterPro" id="IPR000627">
    <property type="entry name" value="Intradiol_dOase_C"/>
</dbReference>
<evidence type="ECO:0000256" key="3">
    <source>
        <dbReference type="ARBA" id="ARBA00022723"/>
    </source>
</evidence>
<sequence>MRDFTIENLTEIVHEEYVSKTSDPRLREIIGSLVNHLHAFVKDIELTEKEWFEAIQFLTATGQMCDEKRQEFILLSDTLGVSMLVDAINHPRSGAGTETTVLGPFYASGAPEYPMGSSVVQVDTGGTPAFVRGKVTDQDGSPIEGAVLDVWSASASGLYHMQNPEMPEYNLCGKFTTGPDGKYCLATEL</sequence>
<dbReference type="Pfam" id="PF04444">
    <property type="entry name" value="Dioxygenase_N"/>
    <property type="match status" value="1"/>
</dbReference>
<protein>
    <recommendedName>
        <fullName evidence="7">Intradiol ring-cleavage dioxygenases domain-containing protein</fullName>
    </recommendedName>
</protein>
<reference evidence="8" key="1">
    <citation type="submission" date="2018-05" db="EMBL/GenBank/DDBJ databases">
        <authorList>
            <person name="Lanie J.A."/>
            <person name="Ng W.-L."/>
            <person name="Kazmierczak K.M."/>
            <person name="Andrzejewski T.M."/>
            <person name="Davidsen T.M."/>
            <person name="Wayne K.J."/>
            <person name="Tettelin H."/>
            <person name="Glass J.I."/>
            <person name="Rusch D."/>
            <person name="Podicherti R."/>
            <person name="Tsui H.-C.T."/>
            <person name="Winkler M.E."/>
        </authorList>
    </citation>
    <scope>NUCLEOTIDE SEQUENCE</scope>
</reference>
<dbReference type="PANTHER" id="PTHR33711:SF7">
    <property type="entry name" value="INTRADIOL RING-CLEAVAGE DIOXYGENASES DOMAIN-CONTAINING PROTEIN-RELATED"/>
    <property type="match status" value="1"/>
</dbReference>
<evidence type="ECO:0000256" key="5">
    <source>
        <dbReference type="ARBA" id="ARBA00023002"/>
    </source>
</evidence>
<keyword evidence="5" id="KW-0560">Oxidoreductase</keyword>
<keyword evidence="4" id="KW-0223">Dioxygenase</keyword>
<dbReference type="EMBL" id="UINC01032445">
    <property type="protein sequence ID" value="SVB20120.1"/>
    <property type="molecule type" value="Genomic_DNA"/>
</dbReference>
<evidence type="ECO:0000313" key="8">
    <source>
        <dbReference type="EMBL" id="SVB20120.1"/>
    </source>
</evidence>
<comment type="similarity">
    <text evidence="2">Belongs to the intradiol ring-cleavage dioxygenase family.</text>
</comment>
<dbReference type="AlphaFoldDB" id="A0A382C224"/>
<dbReference type="InterPro" id="IPR050770">
    <property type="entry name" value="Intradiol_RC_Dioxygenase"/>
</dbReference>
<dbReference type="SUPFAM" id="SSF49482">
    <property type="entry name" value="Aromatic compound dioxygenase"/>
    <property type="match status" value="1"/>
</dbReference>
<dbReference type="Pfam" id="PF00775">
    <property type="entry name" value="Dioxygenase_C"/>
    <property type="match status" value="1"/>
</dbReference>
<dbReference type="Gene3D" id="2.60.130.10">
    <property type="entry name" value="Aromatic compound dioxygenase"/>
    <property type="match status" value="1"/>
</dbReference>
<evidence type="ECO:0000259" key="7">
    <source>
        <dbReference type="PROSITE" id="PS00083"/>
    </source>
</evidence>
<dbReference type="InterPro" id="IPR015889">
    <property type="entry name" value="Intradiol_dOase_core"/>
</dbReference>
<evidence type="ECO:0000256" key="6">
    <source>
        <dbReference type="ARBA" id="ARBA00023004"/>
    </source>
</evidence>
<dbReference type="PROSITE" id="PS00083">
    <property type="entry name" value="INTRADIOL_DIOXYGENAS"/>
    <property type="match status" value="1"/>
</dbReference>
<evidence type="ECO:0000256" key="4">
    <source>
        <dbReference type="ARBA" id="ARBA00022964"/>
    </source>
</evidence>
<accession>A0A382C224</accession>
<keyword evidence="3" id="KW-0479">Metal-binding</keyword>
<name>A0A382C224_9ZZZZ</name>
<proteinExistence type="inferred from homology"/>
<organism evidence="8">
    <name type="scientific">marine metagenome</name>
    <dbReference type="NCBI Taxonomy" id="408172"/>
    <lineage>
        <taxon>unclassified sequences</taxon>
        <taxon>metagenomes</taxon>
        <taxon>ecological metagenomes</taxon>
    </lineage>
</organism>
<dbReference type="GO" id="GO:0008199">
    <property type="term" value="F:ferric iron binding"/>
    <property type="evidence" value="ECO:0007669"/>
    <property type="project" value="InterPro"/>
</dbReference>
<feature type="domain" description="Intradiol ring-cleavage dioxygenases" evidence="7">
    <location>
        <begin position="131"/>
        <end position="159"/>
    </location>
</feature>
<comment type="cofactor">
    <cofactor evidence="1">
        <name>Fe(3+)</name>
        <dbReference type="ChEBI" id="CHEBI:29034"/>
    </cofactor>
</comment>
<feature type="non-terminal residue" evidence="8">
    <location>
        <position position="189"/>
    </location>
</feature>
<gene>
    <name evidence="8" type="ORF">METZ01_LOCUS172974</name>
</gene>
<dbReference type="GO" id="GO:0009712">
    <property type="term" value="P:catechol-containing compound metabolic process"/>
    <property type="evidence" value="ECO:0007669"/>
    <property type="project" value="InterPro"/>
</dbReference>
<evidence type="ECO:0000256" key="2">
    <source>
        <dbReference type="ARBA" id="ARBA00007825"/>
    </source>
</evidence>
<dbReference type="InterPro" id="IPR007535">
    <property type="entry name" value="Catechol_dOase_N"/>
</dbReference>
<dbReference type="PANTHER" id="PTHR33711">
    <property type="entry name" value="DIOXYGENASE, PUTATIVE (AFU_ORTHOLOGUE AFUA_2G02910)-RELATED"/>
    <property type="match status" value="1"/>
</dbReference>
<keyword evidence="6" id="KW-0408">Iron</keyword>
<evidence type="ECO:0000256" key="1">
    <source>
        <dbReference type="ARBA" id="ARBA00001965"/>
    </source>
</evidence>